<dbReference type="GO" id="GO:0016757">
    <property type="term" value="F:glycosyltransferase activity"/>
    <property type="evidence" value="ECO:0007669"/>
    <property type="project" value="InterPro"/>
</dbReference>
<proteinExistence type="predicted"/>
<keyword evidence="4" id="KW-1185">Reference proteome</keyword>
<dbReference type="PANTHER" id="PTHR46401">
    <property type="entry name" value="GLYCOSYLTRANSFERASE WBBK-RELATED"/>
    <property type="match status" value="1"/>
</dbReference>
<name>A0A4V3EA65_9MICO</name>
<dbReference type="SUPFAM" id="SSF53756">
    <property type="entry name" value="UDP-Glycosyltransferase/glycogen phosphorylase"/>
    <property type="match status" value="1"/>
</dbReference>
<accession>A0A4V3EA65</accession>
<dbReference type="GO" id="GO:0009103">
    <property type="term" value="P:lipopolysaccharide biosynthetic process"/>
    <property type="evidence" value="ECO:0007669"/>
    <property type="project" value="TreeGrafter"/>
</dbReference>
<dbReference type="Proteomes" id="UP000295344">
    <property type="component" value="Unassembled WGS sequence"/>
</dbReference>
<dbReference type="AlphaFoldDB" id="A0A4V3EA65"/>
<organism evidence="3 4">
    <name type="scientific">Amnibacterium kyonggiense</name>
    <dbReference type="NCBI Taxonomy" id="595671"/>
    <lineage>
        <taxon>Bacteria</taxon>
        <taxon>Bacillati</taxon>
        <taxon>Actinomycetota</taxon>
        <taxon>Actinomycetes</taxon>
        <taxon>Micrococcales</taxon>
        <taxon>Microbacteriaceae</taxon>
        <taxon>Amnibacterium</taxon>
    </lineage>
</organism>
<evidence type="ECO:0000313" key="4">
    <source>
        <dbReference type="Proteomes" id="UP000295344"/>
    </source>
</evidence>
<dbReference type="OrthoDB" id="9801609at2"/>
<dbReference type="InterPro" id="IPR001296">
    <property type="entry name" value="Glyco_trans_1"/>
</dbReference>
<evidence type="ECO:0000259" key="2">
    <source>
        <dbReference type="Pfam" id="PF00534"/>
    </source>
</evidence>
<protein>
    <submittedName>
        <fullName evidence="3">Glycosyltransferase involved in cell wall biosynthesis</fullName>
    </submittedName>
</protein>
<evidence type="ECO:0000313" key="3">
    <source>
        <dbReference type="EMBL" id="TDS74954.1"/>
    </source>
</evidence>
<dbReference type="CDD" id="cd03809">
    <property type="entry name" value="GT4_MtfB-like"/>
    <property type="match status" value="1"/>
</dbReference>
<feature type="domain" description="Glycosyl transferase family 1" evidence="2">
    <location>
        <begin position="149"/>
        <end position="292"/>
    </location>
</feature>
<dbReference type="Gene3D" id="3.40.50.2000">
    <property type="entry name" value="Glycogen Phosphorylase B"/>
    <property type="match status" value="1"/>
</dbReference>
<dbReference type="RefSeq" id="WP_133767611.1">
    <property type="nucleotide sequence ID" value="NZ_BAAARP010000001.1"/>
</dbReference>
<reference evidence="3 4" key="1">
    <citation type="submission" date="2019-03" db="EMBL/GenBank/DDBJ databases">
        <title>Genomic Encyclopedia of Archaeal and Bacterial Type Strains, Phase II (KMG-II): from individual species to whole genera.</title>
        <authorList>
            <person name="Goeker M."/>
        </authorList>
    </citation>
    <scope>NUCLEOTIDE SEQUENCE [LARGE SCALE GENOMIC DNA]</scope>
    <source>
        <strain evidence="3 4">DSM 24782</strain>
    </source>
</reference>
<dbReference type="EMBL" id="SOAM01000004">
    <property type="protein sequence ID" value="TDS74954.1"/>
    <property type="molecule type" value="Genomic_DNA"/>
</dbReference>
<dbReference type="Pfam" id="PF00534">
    <property type="entry name" value="Glycos_transf_1"/>
    <property type="match status" value="1"/>
</dbReference>
<evidence type="ECO:0000256" key="1">
    <source>
        <dbReference type="ARBA" id="ARBA00022679"/>
    </source>
</evidence>
<dbReference type="PANTHER" id="PTHR46401:SF2">
    <property type="entry name" value="GLYCOSYLTRANSFERASE WBBK-RELATED"/>
    <property type="match status" value="1"/>
</dbReference>
<gene>
    <name evidence="3" type="ORF">CLV52_3478</name>
</gene>
<comment type="caution">
    <text evidence="3">The sequence shown here is derived from an EMBL/GenBank/DDBJ whole genome shotgun (WGS) entry which is preliminary data.</text>
</comment>
<keyword evidence="1 3" id="KW-0808">Transferase</keyword>
<sequence length="322" mass="34956">MVLLVDDRWTGSHGIARFAGEVVPRMRVPHRALTGPVDPLSPLDVLNPGRLRLSGRDIVYSPGFNAGLSRARQVLTLHDLIHLDDPDERSTAKRLYYERLVRPAVRRAGLVITVSPTSARSIRTWIDRDDVRVVDVGNGCSDIFLEAAVTLPPDDATFAYVGNLKPHKNPRVVFAALAQVTGARLTVVSRDSQAVQELAAEFGVTDRVRAVSDCTDQELRDVYASSRALLMPSLSEGFGLPAVESIAVGRPVVHWAGCEAVAQVVGPHGAAVQDAHDPSAWADTMRAVIDDRTGHPLPDAAWRHRHSWDAVAGRVDAALTSF</sequence>